<evidence type="ECO:0000256" key="4">
    <source>
        <dbReference type="ARBA" id="ARBA00022723"/>
    </source>
</evidence>
<dbReference type="NCBIfam" id="TIGR02375">
    <property type="entry name" value="pseudoazurin"/>
    <property type="match status" value="1"/>
</dbReference>
<name>A0AAN1BLS5_RHIET</name>
<feature type="domain" description="Blue (type 1) copper" evidence="11">
    <location>
        <begin position="30"/>
        <end position="115"/>
    </location>
</feature>
<evidence type="ECO:0000256" key="5">
    <source>
        <dbReference type="ARBA" id="ARBA00022764"/>
    </source>
</evidence>
<dbReference type="GO" id="GO:0042597">
    <property type="term" value="C:periplasmic space"/>
    <property type="evidence" value="ECO:0007669"/>
    <property type="project" value="UniProtKB-SubCell"/>
</dbReference>
<feature type="signal peptide" evidence="10">
    <location>
        <begin position="1"/>
        <end position="23"/>
    </location>
</feature>
<evidence type="ECO:0000256" key="7">
    <source>
        <dbReference type="ARBA" id="ARBA00023008"/>
    </source>
</evidence>
<dbReference type="RefSeq" id="WP_085780394.1">
    <property type="nucleotide sequence ID" value="NZ_CP020910.1"/>
</dbReference>
<reference evidence="12 13" key="1">
    <citation type="submission" date="2017-04" db="EMBL/GenBank/DDBJ databases">
        <title>Complete genome sequences of Rhizobium genomic linages associated to common bean (phaseolus vulgaris).</title>
        <authorList>
            <person name="Santamaria R.I."/>
            <person name="Bustos P."/>
            <person name="Perez-Carrascal O."/>
            <person name="Martinez-Flores I."/>
            <person name="Juarez S."/>
            <person name="Lozano L."/>
            <person name="Miranda F."/>
            <person name="Vinuesa P."/>
            <person name="Martinez-Romero E."/>
            <person name="Cevallos M.A."/>
            <person name="Romero D."/>
            <person name="Davila G."/>
            <person name="Gonzalez V."/>
        </authorList>
    </citation>
    <scope>NUCLEOTIDE SEQUENCE [LARGE SCALE GENOMIC DNA]</scope>
    <source>
        <strain evidence="12 13">NXC12</strain>
        <plasmid evidence="13">pretnxc12d</plasmid>
    </source>
</reference>
<geneLocation type="plasmid" evidence="13">
    <name>pretnxc12d</name>
</geneLocation>
<feature type="binding site" evidence="9">
    <location>
        <position position="63"/>
    </location>
    <ligand>
        <name>Cu cation</name>
        <dbReference type="ChEBI" id="CHEBI:23378"/>
    </ligand>
</feature>
<feature type="chain" id="PRO_5042843569" description="Pseudoazurin" evidence="10">
    <location>
        <begin position="24"/>
        <end position="156"/>
    </location>
</feature>
<dbReference type="InterPro" id="IPR002386">
    <property type="entry name" value="Amicyanin/Pseudoazurin"/>
</dbReference>
<dbReference type="GO" id="GO:0009055">
    <property type="term" value="F:electron transfer activity"/>
    <property type="evidence" value="ECO:0007669"/>
    <property type="project" value="InterPro"/>
</dbReference>
<dbReference type="Pfam" id="PF00127">
    <property type="entry name" value="Copper-bind"/>
    <property type="match status" value="1"/>
</dbReference>
<dbReference type="PRINTS" id="PR00155">
    <property type="entry name" value="AMICYANIN"/>
</dbReference>
<keyword evidence="12" id="KW-0614">Plasmid</keyword>
<accession>A0AAN1BLS5</accession>
<dbReference type="PROSITE" id="PS00196">
    <property type="entry name" value="COPPER_BLUE"/>
    <property type="match status" value="1"/>
</dbReference>
<evidence type="ECO:0000256" key="9">
    <source>
        <dbReference type="PIRSR" id="PIRSR602386-1"/>
    </source>
</evidence>
<comment type="cofactor">
    <cofactor evidence="9">
        <name>Cu cation</name>
        <dbReference type="ChEBI" id="CHEBI:23378"/>
    </cofactor>
    <text evidence="9">Binds 1 copper ion per subunit.</text>
</comment>
<feature type="binding site" evidence="9">
    <location>
        <position position="101"/>
    </location>
    <ligand>
        <name>Cu cation</name>
        <dbReference type="ChEBI" id="CHEBI:23378"/>
    </ligand>
</feature>
<dbReference type="InterPro" id="IPR028871">
    <property type="entry name" value="BlueCu_1_BS"/>
</dbReference>
<evidence type="ECO:0000256" key="8">
    <source>
        <dbReference type="NCBIfam" id="TIGR02375"/>
    </source>
</evidence>
<keyword evidence="6" id="KW-0249">Electron transport</keyword>
<dbReference type="InterPro" id="IPR008972">
    <property type="entry name" value="Cupredoxin"/>
</dbReference>
<keyword evidence="4 9" id="KW-0479">Metal-binding</keyword>
<dbReference type="GO" id="GO:0005507">
    <property type="term" value="F:copper ion binding"/>
    <property type="evidence" value="ECO:0007669"/>
    <property type="project" value="UniProtKB-UniRule"/>
</dbReference>
<dbReference type="Proteomes" id="UP000194159">
    <property type="component" value="Plasmid pRetNXC12d"/>
</dbReference>
<gene>
    <name evidence="12" type="primary">azu-1</name>
    <name evidence="12" type="ORF">NXC12_PD00309</name>
</gene>
<dbReference type="InterPro" id="IPR001235">
    <property type="entry name" value="Copper_blue_Plastocyanin"/>
</dbReference>
<evidence type="ECO:0000256" key="10">
    <source>
        <dbReference type="SAM" id="SignalP"/>
    </source>
</evidence>
<evidence type="ECO:0000313" key="12">
    <source>
        <dbReference type="EMBL" id="ARQ13403.1"/>
    </source>
</evidence>
<proteinExistence type="predicted"/>
<dbReference type="Gene3D" id="2.60.40.420">
    <property type="entry name" value="Cupredoxins - blue copper proteins"/>
    <property type="match status" value="1"/>
</dbReference>
<evidence type="ECO:0000256" key="3">
    <source>
        <dbReference type="ARBA" id="ARBA00022448"/>
    </source>
</evidence>
<feature type="binding site" evidence="9">
    <location>
        <position position="109"/>
    </location>
    <ligand>
        <name>Cu cation</name>
        <dbReference type="ChEBI" id="CHEBI:23378"/>
    </ligand>
</feature>
<organism evidence="12 13">
    <name type="scientific">Rhizobium etli</name>
    <dbReference type="NCBI Taxonomy" id="29449"/>
    <lineage>
        <taxon>Bacteria</taxon>
        <taxon>Pseudomonadati</taxon>
        <taxon>Pseudomonadota</taxon>
        <taxon>Alphaproteobacteria</taxon>
        <taxon>Hyphomicrobiales</taxon>
        <taxon>Rhizobiaceae</taxon>
        <taxon>Rhizobium/Agrobacterium group</taxon>
        <taxon>Rhizobium</taxon>
    </lineage>
</organism>
<dbReference type="InterPro" id="IPR000923">
    <property type="entry name" value="BlueCu_1"/>
</dbReference>
<dbReference type="AlphaFoldDB" id="A0AAN1BLS5"/>
<dbReference type="EMBL" id="CP020910">
    <property type="protein sequence ID" value="ARQ13403.1"/>
    <property type="molecule type" value="Genomic_DNA"/>
</dbReference>
<dbReference type="CDD" id="cd04218">
    <property type="entry name" value="Pseudoazurin"/>
    <property type="match status" value="1"/>
</dbReference>
<dbReference type="SUPFAM" id="SSF49503">
    <property type="entry name" value="Cupredoxins"/>
    <property type="match status" value="1"/>
</dbReference>
<dbReference type="PRINTS" id="PR00156">
    <property type="entry name" value="COPPERBLUE"/>
</dbReference>
<evidence type="ECO:0000313" key="13">
    <source>
        <dbReference type="Proteomes" id="UP000194159"/>
    </source>
</evidence>
<evidence type="ECO:0000259" key="11">
    <source>
        <dbReference type="Pfam" id="PF00127"/>
    </source>
</evidence>
<feature type="binding site" evidence="9">
    <location>
        <position position="104"/>
    </location>
    <ligand>
        <name>Cu cation</name>
        <dbReference type="ChEBI" id="CHEBI:23378"/>
    </ligand>
</feature>
<keyword evidence="10" id="KW-0732">Signal</keyword>
<keyword evidence="3" id="KW-0813">Transport</keyword>
<protein>
    <recommendedName>
        <fullName evidence="2 8">Pseudoazurin</fullName>
    </recommendedName>
</protein>
<evidence type="ECO:0000256" key="6">
    <source>
        <dbReference type="ARBA" id="ARBA00022982"/>
    </source>
</evidence>
<evidence type="ECO:0000256" key="2">
    <source>
        <dbReference type="ARBA" id="ARBA00016984"/>
    </source>
</evidence>
<keyword evidence="5" id="KW-0574">Periplasm</keyword>
<evidence type="ECO:0000256" key="1">
    <source>
        <dbReference type="ARBA" id="ARBA00004418"/>
    </source>
</evidence>
<keyword evidence="7 9" id="KW-0186">Copper</keyword>
<comment type="subcellular location">
    <subcellularLocation>
        <location evidence="1">Periplasm</location>
    </subcellularLocation>
</comment>
<sequence>MRFKTGPIVTTAALAFSAAQLMAADHQIRMLNKGSDGAMVFEPGFVKIAPGDNVTFIPVDKGHNVETFKGLIPEGAAEFKSKANEEYRVKFDVPGAYVVRCAPHAAMGMVALIEVGDNLDNLDVIRTTKLPNLTRKRLDAYLMRADQEGEESHSFK</sequence>
<dbReference type="InterPro" id="IPR012745">
    <property type="entry name" value="Pseudoazurin"/>
</dbReference>